<dbReference type="RefSeq" id="XP_062779307.1">
    <property type="nucleotide sequence ID" value="XM_062923256.1"/>
</dbReference>
<sequence length="159" mass="16947">MASQTSSSTTATGETPVADDSNKESKGELFADICAALGLSFRESIFTVGGMVNNTSTEAALSTAAGSIVNKPIVVRWDSGEKAGGRVVSFHVQEAEESRIAFAQLLRHCQPATFGLNKKEGQFSTNFSPYEHGIIDTVLQSLVHIDKASNIKRGVRAEL</sequence>
<feature type="region of interest" description="Disordered" evidence="1">
    <location>
        <begin position="1"/>
        <end position="23"/>
    </location>
</feature>
<evidence type="ECO:0000313" key="3">
    <source>
        <dbReference type="Proteomes" id="UP001322277"/>
    </source>
</evidence>
<gene>
    <name evidence="2" type="ORF">CDEST_07097</name>
</gene>
<dbReference type="Proteomes" id="UP001322277">
    <property type="component" value="Chromosome 4"/>
</dbReference>
<dbReference type="KEGG" id="cdet:87943600"/>
<protein>
    <submittedName>
        <fullName evidence="2">Uncharacterized protein</fullName>
    </submittedName>
</protein>
<dbReference type="AlphaFoldDB" id="A0AAX4IF57"/>
<organism evidence="2 3">
    <name type="scientific">Colletotrichum destructivum</name>
    <dbReference type="NCBI Taxonomy" id="34406"/>
    <lineage>
        <taxon>Eukaryota</taxon>
        <taxon>Fungi</taxon>
        <taxon>Dikarya</taxon>
        <taxon>Ascomycota</taxon>
        <taxon>Pezizomycotina</taxon>
        <taxon>Sordariomycetes</taxon>
        <taxon>Hypocreomycetidae</taxon>
        <taxon>Glomerellales</taxon>
        <taxon>Glomerellaceae</taxon>
        <taxon>Colletotrichum</taxon>
        <taxon>Colletotrichum destructivum species complex</taxon>
    </lineage>
</organism>
<proteinExistence type="predicted"/>
<name>A0AAX4IF57_9PEZI</name>
<accession>A0AAX4IF57</accession>
<dbReference type="GeneID" id="87943600"/>
<feature type="compositionally biased region" description="Low complexity" evidence="1">
    <location>
        <begin position="1"/>
        <end position="12"/>
    </location>
</feature>
<reference evidence="3" key="1">
    <citation type="journal article" date="2023" name="bioRxiv">
        <title>Complete genome of the Medicago anthracnose fungus, Colletotrichum destructivum, reveals a mini-chromosome-like region within a core chromosome.</title>
        <authorList>
            <person name="Lapalu N."/>
            <person name="Simon A."/>
            <person name="Lu A."/>
            <person name="Plaumann P.-L."/>
            <person name="Amselem J."/>
            <person name="Pigne S."/>
            <person name="Auger A."/>
            <person name="Koch C."/>
            <person name="Dallery J.-F."/>
            <person name="O'Connell R.J."/>
        </authorList>
    </citation>
    <scope>NUCLEOTIDE SEQUENCE [LARGE SCALE GENOMIC DNA]</scope>
    <source>
        <strain evidence="3">CBS 520.97</strain>
    </source>
</reference>
<dbReference type="EMBL" id="CP137308">
    <property type="protein sequence ID" value="WQF82083.1"/>
    <property type="molecule type" value="Genomic_DNA"/>
</dbReference>
<evidence type="ECO:0000256" key="1">
    <source>
        <dbReference type="SAM" id="MobiDB-lite"/>
    </source>
</evidence>
<evidence type="ECO:0000313" key="2">
    <source>
        <dbReference type="EMBL" id="WQF82083.1"/>
    </source>
</evidence>
<keyword evidence="3" id="KW-1185">Reference proteome</keyword>